<dbReference type="PANTHER" id="PTHR43194">
    <property type="entry name" value="HYDROLASE ALPHA/BETA FOLD FAMILY"/>
    <property type="match status" value="1"/>
</dbReference>
<protein>
    <submittedName>
        <fullName evidence="2">Rhamnosyltransferase chain A</fullName>
    </submittedName>
</protein>
<dbReference type="HOGENOM" id="CLU_062012_0_0_6"/>
<feature type="domain" description="AB hydrolase-1" evidence="1">
    <location>
        <begin position="29"/>
        <end position="253"/>
    </location>
</feature>
<dbReference type="PANTHER" id="PTHR43194:SF5">
    <property type="entry name" value="PIMELOYL-[ACYL-CARRIER PROTEIN] METHYL ESTER ESTERASE"/>
    <property type="match status" value="1"/>
</dbReference>
<name>A0A0H2ZE72_PSEAB</name>
<dbReference type="Gene3D" id="3.40.50.1820">
    <property type="entry name" value="alpha/beta hydrolase"/>
    <property type="match status" value="1"/>
</dbReference>
<sequence length="295" mass="32932">MRRESLLVSVCKGLRVHVERVGQDPGRSTVMLVNGAMATTASFARTCKCLAEHFNVVLFDLPFAGQSRQHNPQRGLITKDDEVEILLALIERFEVNHLVSASWGGISTLLALSRNPRGIRSSVVMAFAPGLNQAMLDYVGRAQALIELDDKSAIGHLLNETVGKYLPPRLKASNHQHMASLATGEYEQARFHIDQVLALNDRGYLACLERIQSHVHFINGSWDEYTTAEDARQFRDYLPHCSFSRVEGTGHFLDLESKLAAVRVHRALLEHLLKQPEPQRAERAAGFHEMAIGYA</sequence>
<dbReference type="Proteomes" id="UP000000653">
    <property type="component" value="Chromosome"/>
</dbReference>
<dbReference type="BioCyc" id="PAER208963:G1G74-1573-MONOMER"/>
<dbReference type="Pfam" id="PF00561">
    <property type="entry name" value="Abhydrolase_1"/>
    <property type="match status" value="1"/>
</dbReference>
<dbReference type="SMR" id="A0A0H2ZE72"/>
<proteinExistence type="predicted"/>
<dbReference type="InterPro" id="IPR029058">
    <property type="entry name" value="AB_hydrolase_fold"/>
</dbReference>
<organism evidence="2 3">
    <name type="scientific">Pseudomonas aeruginosa (strain UCBPP-PA14)</name>
    <dbReference type="NCBI Taxonomy" id="208963"/>
    <lineage>
        <taxon>Bacteria</taxon>
        <taxon>Pseudomonadati</taxon>
        <taxon>Pseudomonadota</taxon>
        <taxon>Gammaproteobacteria</taxon>
        <taxon>Pseudomonadales</taxon>
        <taxon>Pseudomonadaceae</taxon>
        <taxon>Pseudomonas</taxon>
    </lineage>
</organism>
<gene>
    <name evidence="2" type="primary">rhlA</name>
    <name evidence="2" type="ordered locus">PA14_19100</name>
</gene>
<dbReference type="AlphaFoldDB" id="A0A0H2ZE72"/>
<dbReference type="GO" id="GO:0016740">
    <property type="term" value="F:transferase activity"/>
    <property type="evidence" value="ECO:0007669"/>
    <property type="project" value="UniProtKB-KW"/>
</dbReference>
<dbReference type="RefSeq" id="WP_003092013.1">
    <property type="nucleotide sequence ID" value="NC_008463.1"/>
</dbReference>
<reference evidence="2 3" key="1">
    <citation type="journal article" date="2006" name="Genome Biol.">
        <title>Genomic analysis reveals that Pseudomonas aeruginosa virulence is combinatorial.</title>
        <authorList>
            <person name="Lee D.G."/>
            <person name="Urbach J.M."/>
            <person name="Wu G."/>
            <person name="Liberati N.T."/>
            <person name="Feinbaum R.L."/>
            <person name="Miyata S."/>
            <person name="Diggins L.T."/>
            <person name="He J."/>
            <person name="Saucier M."/>
            <person name="Deziel E."/>
            <person name="Friedman L."/>
            <person name="Li L."/>
            <person name="Grills G."/>
            <person name="Montgomery K."/>
            <person name="Kucherlapati R."/>
            <person name="Rahme L.G."/>
            <person name="Ausubel F.M."/>
        </authorList>
    </citation>
    <scope>NUCLEOTIDE SEQUENCE [LARGE SCALE GENOMIC DNA]</scope>
    <source>
        <strain evidence="2 3">UCBPP-PA14</strain>
    </source>
</reference>
<accession>A0A0H2ZE72</accession>
<dbReference type="InterPro" id="IPR000073">
    <property type="entry name" value="AB_hydrolase_1"/>
</dbReference>
<keyword evidence="2" id="KW-0808">Transferase</keyword>
<dbReference type="InterPro" id="IPR050228">
    <property type="entry name" value="Carboxylesterase_BioH"/>
</dbReference>
<dbReference type="KEGG" id="pau:PA14_19100"/>
<evidence type="ECO:0000259" key="1">
    <source>
        <dbReference type="Pfam" id="PF00561"/>
    </source>
</evidence>
<evidence type="ECO:0000313" key="2">
    <source>
        <dbReference type="EMBL" id="ABJ12734.1"/>
    </source>
</evidence>
<dbReference type="EMBL" id="CP000438">
    <property type="protein sequence ID" value="ABJ12734.1"/>
    <property type="molecule type" value="Genomic_DNA"/>
</dbReference>
<dbReference type="SUPFAM" id="SSF53474">
    <property type="entry name" value="alpha/beta-Hydrolases"/>
    <property type="match status" value="1"/>
</dbReference>
<evidence type="ECO:0000313" key="3">
    <source>
        <dbReference type="Proteomes" id="UP000000653"/>
    </source>
</evidence>